<dbReference type="STRING" id="1193682.BJP25_24565"/>
<protein>
    <recommendedName>
        <fullName evidence="2">Cell envelope-related transcriptional attenuator domain-containing protein</fullName>
    </recommendedName>
</protein>
<reference evidence="3 4" key="1">
    <citation type="submission" date="2016-10" db="EMBL/GenBank/DDBJ databases">
        <title>The Draft Genome Sequence of Actinokineospora bangkokensis 44EHWT reveals the biosynthetic pathway of antifungal compounds Thailandins with unusual extender unit butylmalonyl-CoA.</title>
        <authorList>
            <person name="Greule A."/>
            <person name="Intra B."/>
            <person name="Flemming S."/>
            <person name="Rommel M.G."/>
            <person name="Panbangred W."/>
            <person name="Bechthold A."/>
        </authorList>
    </citation>
    <scope>NUCLEOTIDE SEQUENCE [LARGE SCALE GENOMIC DNA]</scope>
    <source>
        <strain evidence="3 4">44EHW</strain>
    </source>
</reference>
<evidence type="ECO:0000259" key="2">
    <source>
        <dbReference type="Pfam" id="PF03816"/>
    </source>
</evidence>
<sequence length="330" mass="34118">MLCAMKVRAVGVFARVLLAVGALAVVAALALGWVLTSAFTGGLATLPGGSLDGLANRPAEEPGDPLTVLLIGTDSRADEPEDGGVTGQRADAMMVLRVAPDSSRADLISLPRDSWVDLPGHGQAKANAALALGGVPLTTQLVETLTGWRVDHVAVVDFTAVREITTQLGGVEVDNYTNAPDPRTGRGFPAGKLTLAGDDALEFVRQRYGLPNGDLDRIDRQQQLIKGIVAKTLTGDTLANPNRLRLILSALGTHATVDADLAGPAFNRVAAQIAAVPGTARTFYTAPTLGPGRSPDGQSYLVLDTTALKAACADIAAGRTPTLPNKAPTP</sequence>
<dbReference type="PANTHER" id="PTHR33392:SF6">
    <property type="entry name" value="POLYISOPRENYL-TEICHOIC ACID--PEPTIDOGLYCAN TEICHOIC ACID TRANSFERASE TAGU"/>
    <property type="match status" value="1"/>
</dbReference>
<dbReference type="InterPro" id="IPR004474">
    <property type="entry name" value="LytR_CpsA_psr"/>
</dbReference>
<evidence type="ECO:0000256" key="1">
    <source>
        <dbReference type="ARBA" id="ARBA00006068"/>
    </source>
</evidence>
<feature type="domain" description="Cell envelope-related transcriptional attenuator" evidence="2">
    <location>
        <begin position="89"/>
        <end position="232"/>
    </location>
</feature>
<comment type="similarity">
    <text evidence="1">Belongs to the LytR/CpsA/Psr (LCP) family.</text>
</comment>
<gene>
    <name evidence="3" type="ORF">BJP25_24565</name>
</gene>
<organism evidence="3 4">
    <name type="scientific">Actinokineospora bangkokensis</name>
    <dbReference type="NCBI Taxonomy" id="1193682"/>
    <lineage>
        <taxon>Bacteria</taxon>
        <taxon>Bacillati</taxon>
        <taxon>Actinomycetota</taxon>
        <taxon>Actinomycetes</taxon>
        <taxon>Pseudonocardiales</taxon>
        <taxon>Pseudonocardiaceae</taxon>
        <taxon>Actinokineospora</taxon>
    </lineage>
</organism>
<evidence type="ECO:0000313" key="3">
    <source>
        <dbReference type="EMBL" id="OLR91991.1"/>
    </source>
</evidence>
<dbReference type="Proteomes" id="UP000186040">
    <property type="component" value="Unassembled WGS sequence"/>
</dbReference>
<name>A0A1Q9LIW2_9PSEU</name>
<dbReference type="Gene3D" id="3.40.630.190">
    <property type="entry name" value="LCP protein"/>
    <property type="match status" value="1"/>
</dbReference>
<dbReference type="PANTHER" id="PTHR33392">
    <property type="entry name" value="POLYISOPRENYL-TEICHOIC ACID--PEPTIDOGLYCAN TEICHOIC ACID TRANSFERASE TAGU"/>
    <property type="match status" value="1"/>
</dbReference>
<proteinExistence type="inferred from homology"/>
<dbReference type="AlphaFoldDB" id="A0A1Q9LIW2"/>
<dbReference type="Pfam" id="PF03816">
    <property type="entry name" value="LytR_cpsA_psr"/>
    <property type="match status" value="1"/>
</dbReference>
<dbReference type="NCBIfam" id="TIGR00350">
    <property type="entry name" value="lytR_cpsA_psr"/>
    <property type="match status" value="1"/>
</dbReference>
<dbReference type="EMBL" id="MKQR01000018">
    <property type="protein sequence ID" value="OLR91991.1"/>
    <property type="molecule type" value="Genomic_DNA"/>
</dbReference>
<dbReference type="InterPro" id="IPR050922">
    <property type="entry name" value="LytR/CpsA/Psr_CW_biosynth"/>
</dbReference>
<accession>A0A1Q9LIW2</accession>
<comment type="caution">
    <text evidence="3">The sequence shown here is derived from an EMBL/GenBank/DDBJ whole genome shotgun (WGS) entry which is preliminary data.</text>
</comment>
<evidence type="ECO:0000313" key="4">
    <source>
        <dbReference type="Proteomes" id="UP000186040"/>
    </source>
</evidence>
<keyword evidence="4" id="KW-1185">Reference proteome</keyword>